<dbReference type="Proteomes" id="UP001234297">
    <property type="component" value="Chromosome 9"/>
</dbReference>
<name>A0ACC2KF45_PERAE</name>
<comment type="caution">
    <text evidence="1">The sequence shown here is derived from an EMBL/GenBank/DDBJ whole genome shotgun (WGS) entry which is preliminary data.</text>
</comment>
<organism evidence="1 2">
    <name type="scientific">Persea americana</name>
    <name type="common">Avocado</name>
    <dbReference type="NCBI Taxonomy" id="3435"/>
    <lineage>
        <taxon>Eukaryota</taxon>
        <taxon>Viridiplantae</taxon>
        <taxon>Streptophyta</taxon>
        <taxon>Embryophyta</taxon>
        <taxon>Tracheophyta</taxon>
        <taxon>Spermatophyta</taxon>
        <taxon>Magnoliopsida</taxon>
        <taxon>Magnoliidae</taxon>
        <taxon>Laurales</taxon>
        <taxon>Lauraceae</taxon>
        <taxon>Persea</taxon>
    </lineage>
</organism>
<sequence length="180" mass="19881">MEQDGEAKGHNVEKAIVEIIPLIDNKGKELVQSQIWASTSGGEEEVEVQQKPTSLAQGRAKETSNHLKVKNPRTASKSEQNSFAAFTNSRYHPNTPKNESESISTDSTSFLLRLPPHSVRPSVKIAAPPDSMHPLHKPRGIHPDKLPDLLALPHGSDKPNRNILQYCIQINKLSLLFPSC</sequence>
<protein>
    <submittedName>
        <fullName evidence="1">Uncharacterized protein</fullName>
    </submittedName>
</protein>
<dbReference type="EMBL" id="CM056817">
    <property type="protein sequence ID" value="KAJ8619592.1"/>
    <property type="molecule type" value="Genomic_DNA"/>
</dbReference>
<proteinExistence type="predicted"/>
<reference evidence="1 2" key="1">
    <citation type="journal article" date="2022" name="Hortic Res">
        <title>A haplotype resolved chromosomal level avocado genome allows analysis of novel avocado genes.</title>
        <authorList>
            <person name="Nath O."/>
            <person name="Fletcher S.J."/>
            <person name="Hayward A."/>
            <person name="Shaw L.M."/>
            <person name="Masouleh A.K."/>
            <person name="Furtado A."/>
            <person name="Henry R.J."/>
            <person name="Mitter N."/>
        </authorList>
    </citation>
    <scope>NUCLEOTIDE SEQUENCE [LARGE SCALE GENOMIC DNA]</scope>
    <source>
        <strain evidence="2">cv. Hass</strain>
    </source>
</reference>
<accession>A0ACC2KF45</accession>
<gene>
    <name evidence="1" type="ORF">MRB53_028121</name>
</gene>
<keyword evidence="2" id="KW-1185">Reference proteome</keyword>
<evidence type="ECO:0000313" key="2">
    <source>
        <dbReference type="Proteomes" id="UP001234297"/>
    </source>
</evidence>
<evidence type="ECO:0000313" key="1">
    <source>
        <dbReference type="EMBL" id="KAJ8619592.1"/>
    </source>
</evidence>